<protein>
    <recommendedName>
        <fullName evidence="4">Reverse transcriptase domain-containing protein</fullName>
    </recommendedName>
</protein>
<feature type="region of interest" description="Disordered" evidence="1">
    <location>
        <begin position="147"/>
        <end position="246"/>
    </location>
</feature>
<evidence type="ECO:0000256" key="1">
    <source>
        <dbReference type="SAM" id="MobiDB-lite"/>
    </source>
</evidence>
<dbReference type="SUPFAM" id="SSF56672">
    <property type="entry name" value="DNA/RNA polymerases"/>
    <property type="match status" value="1"/>
</dbReference>
<sequence length="286" mass="32834">MCVPFSISELGAVKFSYFYFKTREEHEKHLGLVLELLKKEKLYAKFSTCEFWLQEVQYLGHVINGDRIHVDPSKIEDLKNWEAPRTPFEVRKAKKSVKLMMEKLFRMELELMLVTQRVTSASDPSENVEDEAVYKELVDSLVRAATTASSLEAEQDNEDEGEDEEERGIRKEENRIKGRGEREEIGKGKGRGERGERGTGGGRQDHSTEEIASKSTTTTTIYSQQSQNKGKGIMIEEPVNPMKKKDQVSFDEEVALKLQAEFDEEERLAREKLKKEKEANIVPIIK</sequence>
<feature type="compositionally biased region" description="Acidic residues" evidence="1">
    <location>
        <begin position="153"/>
        <end position="166"/>
    </location>
</feature>
<accession>A0ABQ5C9H4</accession>
<dbReference type="InterPro" id="IPR043128">
    <property type="entry name" value="Rev_trsase/Diguanyl_cyclase"/>
</dbReference>
<reference evidence="2" key="2">
    <citation type="submission" date="2022-01" db="EMBL/GenBank/DDBJ databases">
        <authorList>
            <person name="Yamashiro T."/>
            <person name="Shiraishi A."/>
            <person name="Satake H."/>
            <person name="Nakayama K."/>
        </authorList>
    </citation>
    <scope>NUCLEOTIDE SEQUENCE</scope>
</reference>
<evidence type="ECO:0008006" key="4">
    <source>
        <dbReference type="Google" id="ProtNLM"/>
    </source>
</evidence>
<dbReference type="InterPro" id="IPR043502">
    <property type="entry name" value="DNA/RNA_pol_sf"/>
</dbReference>
<dbReference type="Proteomes" id="UP001151760">
    <property type="component" value="Unassembled WGS sequence"/>
</dbReference>
<organism evidence="2 3">
    <name type="scientific">Tanacetum coccineum</name>
    <dbReference type="NCBI Taxonomy" id="301880"/>
    <lineage>
        <taxon>Eukaryota</taxon>
        <taxon>Viridiplantae</taxon>
        <taxon>Streptophyta</taxon>
        <taxon>Embryophyta</taxon>
        <taxon>Tracheophyta</taxon>
        <taxon>Spermatophyta</taxon>
        <taxon>Magnoliopsida</taxon>
        <taxon>eudicotyledons</taxon>
        <taxon>Gunneridae</taxon>
        <taxon>Pentapetalae</taxon>
        <taxon>asterids</taxon>
        <taxon>campanulids</taxon>
        <taxon>Asterales</taxon>
        <taxon>Asteraceae</taxon>
        <taxon>Asteroideae</taxon>
        <taxon>Anthemideae</taxon>
        <taxon>Anthemidinae</taxon>
        <taxon>Tanacetum</taxon>
    </lineage>
</organism>
<dbReference type="EMBL" id="BQNB010014079">
    <property type="protein sequence ID" value="GJT23736.1"/>
    <property type="molecule type" value="Genomic_DNA"/>
</dbReference>
<comment type="caution">
    <text evidence="2">The sequence shown here is derived from an EMBL/GenBank/DDBJ whole genome shotgun (WGS) entry which is preliminary data.</text>
</comment>
<dbReference type="PANTHER" id="PTHR45643">
    <property type="entry name" value="REVERSE TRANSCRIPTASE"/>
    <property type="match status" value="1"/>
</dbReference>
<dbReference type="PANTHER" id="PTHR45643:SF11">
    <property type="entry name" value="RNA-DIRECTED DNA POLYMERASE"/>
    <property type="match status" value="1"/>
</dbReference>
<dbReference type="Gene3D" id="3.30.70.270">
    <property type="match status" value="1"/>
</dbReference>
<gene>
    <name evidence="2" type="ORF">Tco_0893673</name>
</gene>
<feature type="compositionally biased region" description="Basic and acidic residues" evidence="1">
    <location>
        <begin position="167"/>
        <end position="212"/>
    </location>
</feature>
<evidence type="ECO:0000313" key="3">
    <source>
        <dbReference type="Proteomes" id="UP001151760"/>
    </source>
</evidence>
<keyword evidence="3" id="KW-1185">Reference proteome</keyword>
<feature type="compositionally biased region" description="Low complexity" evidence="1">
    <location>
        <begin position="213"/>
        <end position="226"/>
    </location>
</feature>
<proteinExistence type="predicted"/>
<name>A0ABQ5C9H4_9ASTR</name>
<evidence type="ECO:0000313" key="2">
    <source>
        <dbReference type="EMBL" id="GJT23736.1"/>
    </source>
</evidence>
<reference evidence="2" key="1">
    <citation type="journal article" date="2022" name="Int. J. Mol. Sci.">
        <title>Draft Genome of Tanacetum Coccineum: Genomic Comparison of Closely Related Tanacetum-Family Plants.</title>
        <authorList>
            <person name="Yamashiro T."/>
            <person name="Shiraishi A."/>
            <person name="Nakayama K."/>
            <person name="Satake H."/>
        </authorList>
    </citation>
    <scope>NUCLEOTIDE SEQUENCE</scope>
</reference>